<comment type="caution">
    <text evidence="1">The sequence shown here is derived from an EMBL/GenBank/DDBJ whole genome shotgun (WGS) entry which is preliminary data.</text>
</comment>
<organism evidence="1 2">
    <name type="scientific">Phytophthora fragariaefolia</name>
    <dbReference type="NCBI Taxonomy" id="1490495"/>
    <lineage>
        <taxon>Eukaryota</taxon>
        <taxon>Sar</taxon>
        <taxon>Stramenopiles</taxon>
        <taxon>Oomycota</taxon>
        <taxon>Peronosporomycetes</taxon>
        <taxon>Peronosporales</taxon>
        <taxon>Peronosporaceae</taxon>
        <taxon>Phytophthora</taxon>
    </lineage>
</organism>
<evidence type="ECO:0000313" key="2">
    <source>
        <dbReference type="Proteomes" id="UP001165121"/>
    </source>
</evidence>
<gene>
    <name evidence="1" type="ORF">Pfra01_002333200</name>
</gene>
<name>A0A9W6Y7E8_9STRA</name>
<dbReference type="Proteomes" id="UP001165121">
    <property type="component" value="Unassembled WGS sequence"/>
</dbReference>
<dbReference type="AlphaFoldDB" id="A0A9W6Y7E8"/>
<keyword evidence="2" id="KW-1185">Reference proteome</keyword>
<protein>
    <submittedName>
        <fullName evidence="1">Unnamed protein product</fullName>
    </submittedName>
</protein>
<dbReference type="Gene3D" id="3.30.70.270">
    <property type="match status" value="1"/>
</dbReference>
<evidence type="ECO:0000313" key="1">
    <source>
        <dbReference type="EMBL" id="GMF55399.1"/>
    </source>
</evidence>
<accession>A0A9W6Y7E8</accession>
<proteinExistence type="predicted"/>
<dbReference type="EMBL" id="BSXT01003713">
    <property type="protein sequence ID" value="GMF55399.1"/>
    <property type="molecule type" value="Genomic_DNA"/>
</dbReference>
<reference evidence="1" key="1">
    <citation type="submission" date="2023-04" db="EMBL/GenBank/DDBJ databases">
        <title>Phytophthora fragariaefolia NBRC 109709.</title>
        <authorList>
            <person name="Ichikawa N."/>
            <person name="Sato H."/>
            <person name="Tonouchi N."/>
        </authorList>
    </citation>
    <scope>NUCLEOTIDE SEQUENCE</scope>
    <source>
        <strain evidence="1">NBRC 109709</strain>
    </source>
</reference>
<dbReference type="InterPro" id="IPR043128">
    <property type="entry name" value="Rev_trsase/Diguanyl_cyclase"/>
</dbReference>
<sequence length="144" mass="16247">MVNSVTAIMEYAMPLVDDLLTDMEKYLWYCSLDAASGFFAHDQRRGQVHAHEGAKYASPHHDRGWKYNLGGEAVAPKSRQRKSIYYYYSSKLDFDSPLVCSLFNGATSSHWESQGVKDEEVPPGEHSYLTVTGIALSQVTHLKR</sequence>